<evidence type="ECO:0000256" key="4">
    <source>
        <dbReference type="ARBA" id="ARBA00023136"/>
    </source>
</evidence>
<sequence>MTKPHGGMPSRRCNKLTFSTSRCNTLQNYRRDLDEPYRSPIGDINEMDKIPQAGVELARKEVSEFEGNGCEKANQVEKVLVCEQDTCDDAFSETNDIIITLNIEIKKIVPNDITEALKQVTLQARIVVVCLAEGYGNKRMFILTAKDAGFLNKEYVYLFADTKSKGFSVPLAGGKQRLIWKDIKTPKDGRDEEAMMAFAQTLIISDVSKPKN</sequence>
<dbReference type="InterPro" id="IPR001828">
    <property type="entry name" value="ANF_lig-bd_rcpt"/>
</dbReference>
<dbReference type="EMBL" id="JAHQIW010003295">
    <property type="protein sequence ID" value="KAJ1358082.1"/>
    <property type="molecule type" value="Genomic_DNA"/>
</dbReference>
<keyword evidence="3" id="KW-1133">Transmembrane helix</keyword>
<dbReference type="SUPFAM" id="SSF53822">
    <property type="entry name" value="Periplasmic binding protein-like I"/>
    <property type="match status" value="1"/>
</dbReference>
<name>A0AAD5MGD4_PARTN</name>
<dbReference type="GO" id="GO:0016020">
    <property type="term" value="C:membrane"/>
    <property type="evidence" value="ECO:0007669"/>
    <property type="project" value="UniProtKB-SubCell"/>
</dbReference>
<evidence type="ECO:0000256" key="1">
    <source>
        <dbReference type="ARBA" id="ARBA00004370"/>
    </source>
</evidence>
<evidence type="ECO:0000259" key="5">
    <source>
        <dbReference type="Pfam" id="PF01094"/>
    </source>
</evidence>
<feature type="domain" description="Receptor ligand binding region" evidence="5">
    <location>
        <begin position="89"/>
        <end position="162"/>
    </location>
</feature>
<dbReference type="Pfam" id="PF01094">
    <property type="entry name" value="ANF_receptor"/>
    <property type="match status" value="1"/>
</dbReference>
<comment type="caution">
    <text evidence="6">The sequence shown here is derived from an EMBL/GenBank/DDBJ whole genome shotgun (WGS) entry which is preliminary data.</text>
</comment>
<organism evidence="6 7">
    <name type="scientific">Parelaphostrongylus tenuis</name>
    <name type="common">Meningeal worm</name>
    <dbReference type="NCBI Taxonomy" id="148309"/>
    <lineage>
        <taxon>Eukaryota</taxon>
        <taxon>Metazoa</taxon>
        <taxon>Ecdysozoa</taxon>
        <taxon>Nematoda</taxon>
        <taxon>Chromadorea</taxon>
        <taxon>Rhabditida</taxon>
        <taxon>Rhabditina</taxon>
        <taxon>Rhabditomorpha</taxon>
        <taxon>Strongyloidea</taxon>
        <taxon>Metastrongylidae</taxon>
        <taxon>Parelaphostrongylus</taxon>
    </lineage>
</organism>
<comment type="subcellular location">
    <subcellularLocation>
        <location evidence="1">Membrane</location>
    </subcellularLocation>
</comment>
<gene>
    <name evidence="6" type="ORF">KIN20_016392</name>
</gene>
<keyword evidence="4" id="KW-0472">Membrane</keyword>
<dbReference type="Gene3D" id="3.40.50.2300">
    <property type="match status" value="1"/>
</dbReference>
<keyword evidence="7" id="KW-1185">Reference proteome</keyword>
<evidence type="ECO:0000256" key="3">
    <source>
        <dbReference type="ARBA" id="ARBA00022989"/>
    </source>
</evidence>
<dbReference type="AlphaFoldDB" id="A0AAD5MGD4"/>
<protein>
    <recommendedName>
        <fullName evidence="5">Receptor ligand binding region domain-containing protein</fullName>
    </recommendedName>
</protein>
<dbReference type="Proteomes" id="UP001196413">
    <property type="component" value="Unassembled WGS sequence"/>
</dbReference>
<accession>A0AAD5MGD4</accession>
<evidence type="ECO:0000313" key="7">
    <source>
        <dbReference type="Proteomes" id="UP001196413"/>
    </source>
</evidence>
<dbReference type="InterPro" id="IPR028082">
    <property type="entry name" value="Peripla_BP_I"/>
</dbReference>
<keyword evidence="2" id="KW-0812">Transmembrane</keyword>
<reference evidence="6" key="1">
    <citation type="submission" date="2021-06" db="EMBL/GenBank/DDBJ databases">
        <title>Parelaphostrongylus tenuis whole genome reference sequence.</title>
        <authorList>
            <person name="Garwood T.J."/>
            <person name="Larsen P.A."/>
            <person name="Fountain-Jones N.M."/>
            <person name="Garbe J.R."/>
            <person name="Macchietto M.G."/>
            <person name="Kania S.A."/>
            <person name="Gerhold R.W."/>
            <person name="Richards J.E."/>
            <person name="Wolf T.M."/>
        </authorList>
    </citation>
    <scope>NUCLEOTIDE SEQUENCE</scope>
    <source>
        <strain evidence="6">MNPRO001-30</strain>
        <tissue evidence="6">Meninges</tissue>
    </source>
</reference>
<proteinExistence type="predicted"/>
<evidence type="ECO:0000256" key="2">
    <source>
        <dbReference type="ARBA" id="ARBA00022692"/>
    </source>
</evidence>
<evidence type="ECO:0000313" key="6">
    <source>
        <dbReference type="EMBL" id="KAJ1358082.1"/>
    </source>
</evidence>